<dbReference type="AlphaFoldDB" id="A0AAV7VDJ1"/>
<dbReference type="EMBL" id="JANPWB010000003">
    <property type="protein sequence ID" value="KAJ1198535.1"/>
    <property type="molecule type" value="Genomic_DNA"/>
</dbReference>
<evidence type="ECO:0000256" key="1">
    <source>
        <dbReference type="SAM" id="MobiDB-lite"/>
    </source>
</evidence>
<comment type="caution">
    <text evidence="2">The sequence shown here is derived from an EMBL/GenBank/DDBJ whole genome shotgun (WGS) entry which is preliminary data.</text>
</comment>
<sequence>MATSSVRGQRRPQPIAASSSPVSRDRNHGASPPFPTGGADDGDAVRSPLMVPAFGTSLRVRGELPFSPPPRPLSPQADQVSQCHVPHHHYCLWVSASVDQACRSVCC</sequence>
<name>A0AAV7VDJ1_PLEWA</name>
<evidence type="ECO:0000313" key="3">
    <source>
        <dbReference type="Proteomes" id="UP001066276"/>
    </source>
</evidence>
<proteinExistence type="predicted"/>
<evidence type="ECO:0000313" key="2">
    <source>
        <dbReference type="EMBL" id="KAJ1198535.1"/>
    </source>
</evidence>
<feature type="region of interest" description="Disordered" evidence="1">
    <location>
        <begin position="1"/>
        <end position="47"/>
    </location>
</feature>
<accession>A0AAV7VDJ1</accession>
<dbReference type="Proteomes" id="UP001066276">
    <property type="component" value="Chromosome 2_1"/>
</dbReference>
<keyword evidence="3" id="KW-1185">Reference proteome</keyword>
<gene>
    <name evidence="2" type="ORF">NDU88_002374</name>
</gene>
<reference evidence="2" key="1">
    <citation type="journal article" date="2022" name="bioRxiv">
        <title>Sequencing and chromosome-scale assembly of the giantPleurodeles waltlgenome.</title>
        <authorList>
            <person name="Brown T."/>
            <person name="Elewa A."/>
            <person name="Iarovenko S."/>
            <person name="Subramanian E."/>
            <person name="Araus A.J."/>
            <person name="Petzold A."/>
            <person name="Susuki M."/>
            <person name="Suzuki K.-i.T."/>
            <person name="Hayashi T."/>
            <person name="Toyoda A."/>
            <person name="Oliveira C."/>
            <person name="Osipova E."/>
            <person name="Leigh N.D."/>
            <person name="Simon A."/>
            <person name="Yun M.H."/>
        </authorList>
    </citation>
    <scope>NUCLEOTIDE SEQUENCE</scope>
    <source>
        <strain evidence="2">20211129_DDA</strain>
        <tissue evidence="2">Liver</tissue>
    </source>
</reference>
<organism evidence="2 3">
    <name type="scientific">Pleurodeles waltl</name>
    <name type="common">Iberian ribbed newt</name>
    <dbReference type="NCBI Taxonomy" id="8319"/>
    <lineage>
        <taxon>Eukaryota</taxon>
        <taxon>Metazoa</taxon>
        <taxon>Chordata</taxon>
        <taxon>Craniata</taxon>
        <taxon>Vertebrata</taxon>
        <taxon>Euteleostomi</taxon>
        <taxon>Amphibia</taxon>
        <taxon>Batrachia</taxon>
        <taxon>Caudata</taxon>
        <taxon>Salamandroidea</taxon>
        <taxon>Salamandridae</taxon>
        <taxon>Pleurodelinae</taxon>
        <taxon>Pleurodeles</taxon>
    </lineage>
</organism>
<protein>
    <submittedName>
        <fullName evidence="2">Uncharacterized protein</fullName>
    </submittedName>
</protein>